<feature type="compositionally biased region" description="Acidic residues" evidence="8">
    <location>
        <begin position="153"/>
        <end position="175"/>
    </location>
</feature>
<dbReference type="Pfam" id="PF00096">
    <property type="entry name" value="zf-C2H2"/>
    <property type="match status" value="6"/>
</dbReference>
<feature type="compositionally biased region" description="Acidic residues" evidence="8">
    <location>
        <begin position="810"/>
        <end position="827"/>
    </location>
</feature>
<evidence type="ECO:0000256" key="5">
    <source>
        <dbReference type="ARBA" id="ARBA00022833"/>
    </source>
</evidence>
<protein>
    <submittedName>
        <fullName evidence="12">Uncharacterized protein LOC101891018</fullName>
    </submittedName>
</protein>
<dbReference type="RefSeq" id="XP_005187458.2">
    <property type="nucleotide sequence ID" value="XM_005187401.4"/>
</dbReference>
<dbReference type="PROSITE" id="PS50157">
    <property type="entry name" value="ZINC_FINGER_C2H2_2"/>
    <property type="match status" value="12"/>
</dbReference>
<keyword evidence="3" id="KW-0677">Repeat</keyword>
<dbReference type="OrthoDB" id="40579at2759"/>
<feature type="domain" description="C2H2-type" evidence="9">
    <location>
        <begin position="598"/>
        <end position="625"/>
    </location>
</feature>
<evidence type="ECO:0000256" key="3">
    <source>
        <dbReference type="ARBA" id="ARBA00022737"/>
    </source>
</evidence>
<dbReference type="PANTHER" id="PTHR24394">
    <property type="entry name" value="ZINC FINGER PROTEIN"/>
    <property type="match status" value="1"/>
</dbReference>
<evidence type="ECO:0000259" key="10">
    <source>
        <dbReference type="PROSITE" id="PS51029"/>
    </source>
</evidence>
<evidence type="ECO:0000256" key="6">
    <source>
        <dbReference type="ARBA" id="ARBA00023242"/>
    </source>
</evidence>
<dbReference type="PANTHER" id="PTHR24394:SF29">
    <property type="entry name" value="MYONEURIN"/>
    <property type="match status" value="1"/>
</dbReference>
<feature type="domain" description="C2H2-type" evidence="9">
    <location>
        <begin position="1084"/>
        <end position="1111"/>
    </location>
</feature>
<sequence>MCDFDDYIKCGEILLSPSIHDKDQFLLKCSDCEKYYCDLQLFIPHWQRHYNDSYESDLEMDMDETQEEELQEEKKMKLKTLTIKTEIKHEKESGVDELEDVITEPSEQYIIECNNDLDLEDEKPEYTDQEIHIFIESDGIENIYAEEEKPAISEDEAENENQENNDDDEDIDENYENSNDGNSEEAYHTDDHDRQDTSSPENKDNKFKINYKSSRGYKFIREFFNTKKNVLTFIDLYKNQKNLWEIGVSAQLTTQQRIKHLEEIARDFESKIALKLTLDQIRDIIAYLRSKHRIAAMNANKAEWYVPHLSFLRTSSYNATIDKLGPHTLRRSQIIQLLAIYKQFPFLWNTNLVEYVCNNKRDEALQQMQNVIQTKMKITTEMIDVKRYVNDINMFCSREKRMEMKNVDPDKISEYYDDMKYLRDHVSPFACDLCNKKVVHPLKFKMHLNSHDGGVDSIDCKICGKVYNTLEPYIQHCRRHMDDLPVECTECGKRFIREADMRLHMRTHTGVKPYCCEICGTSFRHSNALLLHTRRHKKLYCYSCSLCPRQFYSKNELTNHMDIHGEERKRICKICGKGFKTKSTLKSHTLTHETELKHPCELCGKLFKNRLGIYHHMKTHRRKEPQDNTAEMPDYDEYIKCGEVLLSPSLTDKDQFILKCGDCDQYYCDLQRFIPHWQSHYEVEDFNESEFEVEEIYKEEHDPANEDEQTFHELEKSIANEVIKEELEEPISKTEVEYLIECQNDVDMEEESTPYLDDVEFFIESSEYEDRKPKDEKSVIENDSESEKLEDTDDYRDDSNEIDSDHSTEEDVQPESNPLEEENEDEESTGKRKRNAARGNKFIHGFFNSKRNVSTFIEAYKKQKNLWEIGVSNQLSTQQRIKYLEEIAKEVEEKVNVKLTLDQIRETITYLRSRQRIALKRADNPNKPEPEWFVEHLKFLPSPYSATIDELGSYILKRAQIIQILRIYEKLPHLWNTDLVEYVCNNKRDEALQEMQRVLQAKMKLKTEISDLRRYIHDINTFCTKTKILSKKKSKHDKVSEYYFHMQYLCDHVGPFECEQCHKKSGYAIAFKIHINGHNGGEGIECKICGKPYNNAEAYIRHCRRHMDDLSVECKECGKRFMRDADLREHMRIHTGIKPYCCEICGASFRHNNAFVLHTRRHNKEYCYSCSVCPRQFFSKDALNNHMDIHKEVRDRICKICGKGFKTKSTLKAHTMTHETELKHPCELCGKLFKNRLGIYHHMKTHRRKEPQENIV</sequence>
<feature type="compositionally biased region" description="Basic and acidic residues" evidence="8">
    <location>
        <begin position="797"/>
        <end position="809"/>
    </location>
</feature>
<dbReference type="PROSITE" id="PS00028">
    <property type="entry name" value="ZINC_FINGER_C2H2_1"/>
    <property type="match status" value="12"/>
</dbReference>
<feature type="domain" description="MADF" evidence="10">
    <location>
        <begin position="855"/>
        <end position="945"/>
    </location>
</feature>
<reference evidence="12" key="1">
    <citation type="submission" date="2025-08" db="UniProtKB">
        <authorList>
            <consortium name="RefSeq"/>
        </authorList>
    </citation>
    <scope>IDENTIFICATION</scope>
    <source>
        <strain evidence="12">Aabys</strain>
        <tissue evidence="12">Whole body</tissue>
    </source>
</reference>
<dbReference type="InterPro" id="IPR013087">
    <property type="entry name" value="Znf_C2H2_type"/>
</dbReference>
<feature type="region of interest" description="Disordered" evidence="8">
    <location>
        <begin position="767"/>
        <end position="835"/>
    </location>
</feature>
<comment type="subcellular location">
    <subcellularLocation>
        <location evidence="1">Nucleus</location>
    </subcellularLocation>
</comment>
<dbReference type="GeneID" id="101891018"/>
<feature type="domain" description="C2H2-type" evidence="9">
    <location>
        <begin position="514"/>
        <end position="536"/>
    </location>
</feature>
<proteinExistence type="predicted"/>
<evidence type="ECO:0000259" key="9">
    <source>
        <dbReference type="PROSITE" id="PS50157"/>
    </source>
</evidence>
<keyword evidence="2" id="KW-0479">Metal-binding</keyword>
<dbReference type="Gene3D" id="3.30.160.60">
    <property type="entry name" value="Classic Zinc Finger"/>
    <property type="match status" value="10"/>
</dbReference>
<feature type="domain" description="C2H2-type" evidence="9">
    <location>
        <begin position="486"/>
        <end position="513"/>
    </location>
</feature>
<feature type="domain" description="C2H2-type" evidence="9">
    <location>
        <begin position="542"/>
        <end position="569"/>
    </location>
</feature>
<dbReference type="InterPro" id="IPR006578">
    <property type="entry name" value="MADF-dom"/>
</dbReference>
<dbReference type="InterPro" id="IPR036236">
    <property type="entry name" value="Znf_C2H2_sf"/>
</dbReference>
<feature type="domain" description="C2H2-type" evidence="9">
    <location>
        <begin position="1140"/>
        <end position="1167"/>
    </location>
</feature>
<evidence type="ECO:0000313" key="12">
    <source>
        <dbReference type="RefSeq" id="XP_005187458.2"/>
    </source>
</evidence>
<keyword evidence="4 7" id="KW-0863">Zinc-finger</keyword>
<dbReference type="Pfam" id="PF10545">
    <property type="entry name" value="MADF_DNA_bdg"/>
    <property type="match status" value="1"/>
</dbReference>
<dbReference type="SMART" id="SM00595">
    <property type="entry name" value="MADF"/>
    <property type="match status" value="4"/>
</dbReference>
<dbReference type="Proteomes" id="UP001652621">
    <property type="component" value="Unplaced"/>
</dbReference>
<feature type="domain" description="C2H2-type" evidence="9">
    <location>
        <begin position="458"/>
        <end position="485"/>
    </location>
</feature>
<evidence type="ECO:0000256" key="2">
    <source>
        <dbReference type="ARBA" id="ARBA00022723"/>
    </source>
</evidence>
<gene>
    <name evidence="12" type="primary">LOC101891018</name>
</gene>
<dbReference type="VEuPathDB" id="VectorBase:MDOMA2_001516"/>
<dbReference type="SMART" id="SM00355">
    <property type="entry name" value="ZnF_C2H2"/>
    <property type="match status" value="16"/>
</dbReference>
<feature type="compositionally biased region" description="Basic and acidic residues" evidence="8">
    <location>
        <begin position="185"/>
        <end position="207"/>
    </location>
</feature>
<feature type="compositionally biased region" description="Basic and acidic residues" evidence="8">
    <location>
        <begin position="768"/>
        <end position="789"/>
    </location>
</feature>
<feature type="domain" description="C2H2-type" evidence="9">
    <location>
        <begin position="1196"/>
        <end position="1223"/>
    </location>
</feature>
<dbReference type="PROSITE" id="PS51029">
    <property type="entry name" value="MADF"/>
    <property type="match status" value="2"/>
</dbReference>
<keyword evidence="11" id="KW-1185">Reference proteome</keyword>
<organism evidence="11 12">
    <name type="scientific">Musca domestica</name>
    <name type="common">House fly</name>
    <dbReference type="NCBI Taxonomy" id="7370"/>
    <lineage>
        <taxon>Eukaryota</taxon>
        <taxon>Metazoa</taxon>
        <taxon>Ecdysozoa</taxon>
        <taxon>Arthropoda</taxon>
        <taxon>Hexapoda</taxon>
        <taxon>Insecta</taxon>
        <taxon>Pterygota</taxon>
        <taxon>Neoptera</taxon>
        <taxon>Endopterygota</taxon>
        <taxon>Diptera</taxon>
        <taxon>Brachycera</taxon>
        <taxon>Muscomorpha</taxon>
        <taxon>Muscoidea</taxon>
        <taxon>Muscidae</taxon>
        <taxon>Musca</taxon>
    </lineage>
</organism>
<feature type="domain" description="MADF" evidence="10">
    <location>
        <begin position="336"/>
        <end position="427"/>
    </location>
</feature>
<evidence type="ECO:0000313" key="11">
    <source>
        <dbReference type="Proteomes" id="UP001652621"/>
    </source>
</evidence>
<keyword evidence="5" id="KW-0862">Zinc</keyword>
<evidence type="ECO:0000256" key="7">
    <source>
        <dbReference type="PROSITE-ProRule" id="PRU00042"/>
    </source>
</evidence>
<feature type="domain" description="C2H2-type" evidence="9">
    <location>
        <begin position="1224"/>
        <end position="1251"/>
    </location>
</feature>
<feature type="domain" description="C2H2-type" evidence="9">
    <location>
        <begin position="1112"/>
        <end position="1139"/>
    </location>
</feature>
<dbReference type="VEuPathDB" id="VectorBase:MDOA003231"/>
<accession>A0A9J7CXM1</accession>
<dbReference type="eggNOG" id="KOG1721">
    <property type="taxonomic scope" value="Eukaryota"/>
</dbReference>
<evidence type="ECO:0000256" key="8">
    <source>
        <dbReference type="SAM" id="MobiDB-lite"/>
    </source>
</evidence>
<feature type="domain" description="C2H2-type" evidence="9">
    <location>
        <begin position="570"/>
        <end position="597"/>
    </location>
</feature>
<feature type="region of interest" description="Disordered" evidence="8">
    <location>
        <begin position="150"/>
        <end position="207"/>
    </location>
</feature>
<evidence type="ECO:0000256" key="4">
    <source>
        <dbReference type="ARBA" id="ARBA00022771"/>
    </source>
</evidence>
<keyword evidence="6" id="KW-0539">Nucleus</keyword>
<dbReference type="SUPFAM" id="SSF57667">
    <property type="entry name" value="beta-beta-alpha zinc fingers"/>
    <property type="match status" value="8"/>
</dbReference>
<feature type="domain" description="C2H2-type" evidence="9">
    <location>
        <begin position="1168"/>
        <end position="1195"/>
    </location>
</feature>
<evidence type="ECO:0000256" key="1">
    <source>
        <dbReference type="ARBA" id="ARBA00004123"/>
    </source>
</evidence>
<name>A0A9J7CXM1_MUSDO</name>